<organism evidence="1 2">
    <name type="scientific">Achromobacter marplatensis</name>
    <dbReference type="NCBI Taxonomy" id="470868"/>
    <lineage>
        <taxon>Bacteria</taxon>
        <taxon>Pseudomonadati</taxon>
        <taxon>Pseudomonadota</taxon>
        <taxon>Betaproteobacteria</taxon>
        <taxon>Burkholderiales</taxon>
        <taxon>Alcaligenaceae</taxon>
        <taxon>Achromobacter</taxon>
    </lineage>
</organism>
<gene>
    <name evidence="1" type="ORF">N5K24_12005</name>
</gene>
<evidence type="ECO:0000313" key="2">
    <source>
        <dbReference type="Proteomes" id="UP001161276"/>
    </source>
</evidence>
<dbReference type="RefSeq" id="WP_280026846.1">
    <property type="nucleotide sequence ID" value="NZ_JAOCKG010000004.1"/>
</dbReference>
<name>A0AA43AYI6_9BURK</name>
<sequence length="139" mass="15794">MKQAEIEEMDATRAIELVDQNFILYEPQSGRILSLFAGDEAAARMTADFMRLRCMPGRASLSLDYVDDGEVIRRLEMNPFIDGRSISNLPATCSVQVNDVMYECSDGIVELEFEQPGKYRVIVRAFPFLDLELEYENPA</sequence>
<dbReference type="EMBL" id="JAOCKG010000004">
    <property type="protein sequence ID" value="MDH2051126.1"/>
    <property type="molecule type" value="Genomic_DNA"/>
</dbReference>
<dbReference type="Proteomes" id="UP001161276">
    <property type="component" value="Unassembled WGS sequence"/>
</dbReference>
<dbReference type="AlphaFoldDB" id="A0AA43AYI6"/>
<evidence type="ECO:0000313" key="1">
    <source>
        <dbReference type="EMBL" id="MDH2051126.1"/>
    </source>
</evidence>
<proteinExistence type="predicted"/>
<accession>A0AA43AYI6</accession>
<protein>
    <submittedName>
        <fullName evidence="1">Uncharacterized protein</fullName>
    </submittedName>
</protein>
<reference evidence="1" key="1">
    <citation type="submission" date="2022-09" db="EMBL/GenBank/DDBJ databases">
        <title>Intensive care unit water sources are persistently colonized with multi-drug resistant bacteria and are the site of extensive horizontal gene transfer of antibiotic resistance genes.</title>
        <authorList>
            <person name="Diorio-Toth L."/>
        </authorList>
    </citation>
    <scope>NUCLEOTIDE SEQUENCE</scope>
    <source>
        <strain evidence="1">GD03676</strain>
    </source>
</reference>
<comment type="caution">
    <text evidence="1">The sequence shown here is derived from an EMBL/GenBank/DDBJ whole genome shotgun (WGS) entry which is preliminary data.</text>
</comment>